<dbReference type="CDD" id="cd01650">
    <property type="entry name" value="RT_nLTR_like"/>
    <property type="match status" value="1"/>
</dbReference>
<feature type="compositionally biased region" description="Basic and acidic residues" evidence="1">
    <location>
        <begin position="91"/>
        <end position="118"/>
    </location>
</feature>
<evidence type="ECO:0000256" key="1">
    <source>
        <dbReference type="SAM" id="MobiDB-lite"/>
    </source>
</evidence>
<feature type="compositionally biased region" description="Acidic residues" evidence="1">
    <location>
        <begin position="139"/>
        <end position="154"/>
    </location>
</feature>
<dbReference type="InterPro" id="IPR043502">
    <property type="entry name" value="DNA/RNA_pol_sf"/>
</dbReference>
<protein>
    <recommendedName>
        <fullName evidence="6">Reverse transcriptase domain-containing protein</fullName>
    </recommendedName>
</protein>
<feature type="region of interest" description="Disordered" evidence="1">
    <location>
        <begin position="1784"/>
        <end position="1822"/>
    </location>
</feature>
<dbReference type="InterPro" id="IPR005135">
    <property type="entry name" value="Endo/exonuclease/phosphatase"/>
</dbReference>
<dbReference type="InterPro" id="IPR036397">
    <property type="entry name" value="RNaseH_sf"/>
</dbReference>
<feature type="compositionally biased region" description="Pro residues" evidence="1">
    <location>
        <begin position="624"/>
        <end position="636"/>
    </location>
</feature>
<feature type="compositionally biased region" description="Acidic residues" evidence="1">
    <location>
        <begin position="1856"/>
        <end position="1869"/>
    </location>
</feature>
<dbReference type="SUPFAM" id="SSF56672">
    <property type="entry name" value="DNA/RNA polymerases"/>
    <property type="match status" value="1"/>
</dbReference>
<proteinExistence type="predicted"/>
<feature type="compositionally biased region" description="Pro residues" evidence="1">
    <location>
        <begin position="253"/>
        <end position="270"/>
    </location>
</feature>
<evidence type="ECO:0000313" key="4">
    <source>
        <dbReference type="EMBL" id="KAF5323876.1"/>
    </source>
</evidence>
<keyword evidence="5" id="KW-1185">Reference proteome</keyword>
<dbReference type="Gene3D" id="3.60.10.10">
    <property type="entry name" value="Endonuclease/exonuclease/phosphatase"/>
    <property type="match status" value="1"/>
</dbReference>
<feature type="region of interest" description="Disordered" evidence="1">
    <location>
        <begin position="1834"/>
        <end position="1869"/>
    </location>
</feature>
<feature type="region of interest" description="Disordered" evidence="1">
    <location>
        <begin position="562"/>
        <end position="764"/>
    </location>
</feature>
<gene>
    <name evidence="4" type="ORF">D9611_008415</name>
</gene>
<dbReference type="InterPro" id="IPR012337">
    <property type="entry name" value="RNaseH-like_sf"/>
</dbReference>
<dbReference type="EMBL" id="JAACJK010000165">
    <property type="protein sequence ID" value="KAF5323876.1"/>
    <property type="molecule type" value="Genomic_DNA"/>
</dbReference>
<dbReference type="InterPro" id="IPR002156">
    <property type="entry name" value="RNaseH_domain"/>
</dbReference>
<feature type="compositionally biased region" description="Acidic residues" evidence="1">
    <location>
        <begin position="1910"/>
        <end position="1922"/>
    </location>
</feature>
<dbReference type="PROSITE" id="PS50879">
    <property type="entry name" value="RNASE_H_1"/>
    <property type="match status" value="1"/>
</dbReference>
<feature type="compositionally biased region" description="Basic and acidic residues" evidence="1">
    <location>
        <begin position="1837"/>
        <end position="1849"/>
    </location>
</feature>
<dbReference type="SUPFAM" id="SSF56219">
    <property type="entry name" value="DNase I-like"/>
    <property type="match status" value="1"/>
</dbReference>
<evidence type="ECO:0000259" key="3">
    <source>
        <dbReference type="PROSITE" id="PS50879"/>
    </source>
</evidence>
<dbReference type="SUPFAM" id="SSF53098">
    <property type="entry name" value="Ribonuclease H-like"/>
    <property type="match status" value="1"/>
</dbReference>
<feature type="compositionally biased region" description="Basic and acidic residues" evidence="1">
    <location>
        <begin position="597"/>
        <end position="611"/>
    </location>
</feature>
<reference evidence="4 5" key="1">
    <citation type="journal article" date="2020" name="ISME J.">
        <title>Uncovering the hidden diversity of litter-decomposition mechanisms in mushroom-forming fungi.</title>
        <authorList>
            <person name="Floudas D."/>
            <person name="Bentzer J."/>
            <person name="Ahren D."/>
            <person name="Johansson T."/>
            <person name="Persson P."/>
            <person name="Tunlid A."/>
        </authorList>
    </citation>
    <scope>NUCLEOTIDE SEQUENCE [LARGE SCALE GENOMIC DNA]</scope>
    <source>
        <strain evidence="4 5">CBS 175.51</strain>
    </source>
</reference>
<dbReference type="Pfam" id="PF00078">
    <property type="entry name" value="RVT_1"/>
    <property type="match status" value="1"/>
</dbReference>
<evidence type="ECO:0008006" key="6">
    <source>
        <dbReference type="Google" id="ProtNLM"/>
    </source>
</evidence>
<feature type="domain" description="RNase H type-1" evidence="3">
    <location>
        <begin position="1966"/>
        <end position="2109"/>
    </location>
</feature>
<feature type="compositionally biased region" description="Basic and acidic residues" evidence="1">
    <location>
        <begin position="26"/>
        <end position="36"/>
    </location>
</feature>
<dbReference type="PANTHER" id="PTHR19446">
    <property type="entry name" value="REVERSE TRANSCRIPTASES"/>
    <property type="match status" value="1"/>
</dbReference>
<feature type="region of interest" description="Disordered" evidence="1">
    <location>
        <begin position="1"/>
        <end position="166"/>
    </location>
</feature>
<dbReference type="InterPro" id="IPR000477">
    <property type="entry name" value="RT_dom"/>
</dbReference>
<dbReference type="GO" id="GO:0004523">
    <property type="term" value="F:RNA-DNA hybrid ribonuclease activity"/>
    <property type="evidence" value="ECO:0007669"/>
    <property type="project" value="InterPro"/>
</dbReference>
<feature type="region of interest" description="Disordered" evidence="1">
    <location>
        <begin position="247"/>
        <end position="270"/>
    </location>
</feature>
<evidence type="ECO:0000259" key="2">
    <source>
        <dbReference type="PROSITE" id="PS50878"/>
    </source>
</evidence>
<feature type="region of interest" description="Disordered" evidence="1">
    <location>
        <begin position="1902"/>
        <end position="1939"/>
    </location>
</feature>
<dbReference type="Gene3D" id="3.30.420.10">
    <property type="entry name" value="Ribonuclease H-like superfamily/Ribonuclease H"/>
    <property type="match status" value="1"/>
</dbReference>
<dbReference type="OrthoDB" id="3047174at2759"/>
<dbReference type="CDD" id="cd09280">
    <property type="entry name" value="RNase_HI_eukaryote_like"/>
    <property type="match status" value="1"/>
</dbReference>
<dbReference type="CDD" id="cd09076">
    <property type="entry name" value="L1-EN"/>
    <property type="match status" value="1"/>
</dbReference>
<dbReference type="Proteomes" id="UP000541558">
    <property type="component" value="Unassembled WGS sequence"/>
</dbReference>
<feature type="compositionally biased region" description="Pro residues" evidence="1">
    <location>
        <begin position="79"/>
        <end position="90"/>
    </location>
</feature>
<dbReference type="PROSITE" id="PS50878">
    <property type="entry name" value="RT_POL"/>
    <property type="match status" value="1"/>
</dbReference>
<sequence>MHPTYIRRPQRRGGRIPGPPVQPSPSRDESAGEHTTRTLPHAPQAPALPITAVPNGIENPPPRQRPAQSRIDSWMVLKPTPPPSAKAPAPPHKEGKEGDQPSRPDSSRREEKRRKVEPRPAQSDEEQEQQPPSSRTAWEVDDWDRESPAEEEEGATGLSAAERKRKRDMDIEWEELVHDKPSGYPPSFPANTSFSFTAGSSTMFAPPSSSALSMSTPNTSVSGMSISTLRSQPQSSVRRQIPIYTARSTPAGSPAPQPAPKHAPAPAPRFPADPDWIFVEEPTGGFTRPNGTTEIELRRYSTATSRDIFSRVAGDTNLWCIICDDPPIEASADFAVRVPLLTELGRRVTNDPDFDPTISCTRLENPHLYRHKMSQPYCFSGAEMTSLHSRALMRNSGFWSCRKISVVFFQIPSPTPTLLTILRDVPIALTNIDDKIERERAERKVAAHAREVLSREGRFIAFCKTRQDALPPTVRGDTGAQYVLDSIHAHAFRITEGAKTPTVYRIDFLCPTANNTEWDKLHRGVRGIVWEGTHGHAQPMKQDIHCGYCKGLDHPTVDCPLKKEGGHENTITTATPVTPDEPTELPPNPFDEILQAEDDRARASPRPEKAPQRGAPNQQRQRAQPPPPQHRPPPQYQPHFTHPQYAIQGYGPPYQARGTAPRGRGRGASRPRPPYPMQGGQEDWYGHSTHTSNAPSYENDLPPFDNNFNGEEAGYGYQGQRASNAEGERVAQAPETGEAPVPQEGNPEPYPRREGAPPLPGTERMRSMRQLAKGKKRLRSNIHIASINMRGGGSAATLGKWRTIHQTMKRRRIGIMAVQETHLKDADLDRLNNTHKRTVHIINSNPTDKTNANGVAIVLNKNLTAWAEHEKWVLCPGRALMVRIPWKKAGASKVVLAIYAPNAPNENAEFWKLLKKKWTDAPRDSPLPMPDVMLGDFNLVEDSADRLPSHSDNAQAVEVLRDLKKYLRLIDGWRTENPDEMAYTYTQVTPSQAQSRIDRIYTTHKIYQTSRDWEIYQSAFLTDHKFVAFHYFDPGVQVHGNGRWTVPHYITKDSTFIKTARKMVAETVVAMRGKTPGAGVLQEEYDDMKQALRVWASVRIKQITPKVKMRIQSRETELGKVINDKSLSEGERLEKASEIEEDIKSMQIRHHCSVNDKIELKYGTEREKVGKTWIRSSKDAPTRDPIAALTKPGDENGALEYNGKKMAQMAADYHEKLQEAGLHEFASKEEEETAMDEVLQSITKHLRTEQIETMGSRLTRDEIHGAVMGVPNDKAPGLDGIPIEVWKSLLDSPKSKEWAKEWDLSALLEMVFDEMETHGIEEKYGFAMGWMCPLYKKNDKTDIANYRPITVLNTDYKILTKTLTNRLAEVAPDIVHEDQAGFMKGRRIEDQTDLMRTLITYCEQEGVNGALVLLDQEKAYDKIKHSFLEKTLEKFRFPKRFITTVLTLYAHAETKVMVNGHLSEGYRVVRGVRQGDPLSCLLFNLAIESLASMIRRSSLQGIRLPKSHDRLVTTLFADDTTVYLDEDDDLDVLQEVLDRWCRSSGAKFNTTKTEVVPVGSEEYRARLIETRKMNDRAAPIPPGIKIARDGQPSRALGAFIGNNIGEVSVWTPTIEAIEAALDRWGKSYPTLEGKRLIIGMEIGGRTQYKTRVQGMPAEVEKQLEKMISEFLWNGHAPGVNAEVMKLPHAEGGFKVLDIKARNEAIDLMKLKAYLNFEKRPKWALIVDHLLTLNIPKSHRVESVGTADNMFTQTWAAAKREAESCAPAGIRTMLATASKYGVSLDPQDPSEETKLDMPLWFHAGQDKKKRPRNNGVRASCLRDNHDVHSVNDAVYFTQREHETPDEEVRGRSTSPESDTEDTDDEGAQDAGCECEECEIDRRRGCDAPEKCQNAAKRLLETLHPLWRPTMQDEDDTSDEEETEREAGANRQAGEAPGRQTLTESFRVFTAGLPPPTYNARKTNSARSRRTVVIYTDGSCTNAGYEEAKAGAGIWYGKDDARNKALRIPSSLPQTNNTAEAAAVLVAIQSSRSRDTLIIRTDSKYVIDAVGGNRRKVEDTDWLGQSNRNILEPIIARIRQRKGRTVFEKVKGHSGDEGNDGADALAAKGAEKATGDELNLSVPQNWKVKGAALASMTQALLYKGIRRLKRDETKERRRTVMGLDATRYASKERTGLAPLDGTVWKSMKSKHLLDNKLRVFLWKIVHDALGCGSFWENIEKYKERARCPTCGITETAEHTLTECPSTGQKVIWNLVRKVLEMKGIEWAKPTPGSIASCGTRSILNPATGKPKTGASRLYTIIISQSAYLIWKLRCEWRIGKQGEKEGVPTDIEVHNRWVAMINRIIKLDALAARKKPREKEKRTGPCPVLFANTWKDVLLDDEVVAELVNGKLRGISGVLVGIPPLKPEGRTRRVPHYRAAPNGRRCA</sequence>
<dbReference type="Pfam" id="PF00075">
    <property type="entry name" value="RNase_H"/>
    <property type="match status" value="1"/>
</dbReference>
<feature type="domain" description="Reverse transcriptase" evidence="2">
    <location>
        <begin position="1315"/>
        <end position="1604"/>
    </location>
</feature>
<dbReference type="Pfam" id="PF03372">
    <property type="entry name" value="Exo_endo_phos"/>
    <property type="match status" value="1"/>
</dbReference>
<comment type="caution">
    <text evidence="4">The sequence shown here is derived from an EMBL/GenBank/DDBJ whole genome shotgun (WGS) entry which is preliminary data.</text>
</comment>
<organism evidence="4 5">
    <name type="scientific">Ephemerocybe angulata</name>
    <dbReference type="NCBI Taxonomy" id="980116"/>
    <lineage>
        <taxon>Eukaryota</taxon>
        <taxon>Fungi</taxon>
        <taxon>Dikarya</taxon>
        <taxon>Basidiomycota</taxon>
        <taxon>Agaricomycotina</taxon>
        <taxon>Agaricomycetes</taxon>
        <taxon>Agaricomycetidae</taxon>
        <taxon>Agaricales</taxon>
        <taxon>Agaricineae</taxon>
        <taxon>Psathyrellaceae</taxon>
        <taxon>Ephemerocybe</taxon>
    </lineage>
</organism>
<evidence type="ECO:0000313" key="5">
    <source>
        <dbReference type="Proteomes" id="UP000541558"/>
    </source>
</evidence>
<dbReference type="InterPro" id="IPR036691">
    <property type="entry name" value="Endo/exonu/phosph_ase_sf"/>
</dbReference>
<name>A0A8H5F504_9AGAR</name>
<feature type="compositionally biased region" description="Low complexity" evidence="1">
    <location>
        <begin position="612"/>
        <end position="623"/>
    </location>
</feature>
<accession>A0A8H5F504</accession>
<dbReference type="GO" id="GO:0003676">
    <property type="term" value="F:nucleic acid binding"/>
    <property type="evidence" value="ECO:0007669"/>
    <property type="project" value="InterPro"/>
</dbReference>